<keyword evidence="1 5" id="KW-0378">Hydrolase</keyword>
<dbReference type="Gene3D" id="3.40.710.10">
    <property type="entry name" value="DD-peptidase/beta-lactamase superfamily"/>
    <property type="match status" value="1"/>
</dbReference>
<feature type="region of interest" description="Disordered" evidence="2">
    <location>
        <begin position="26"/>
        <end position="47"/>
    </location>
</feature>
<keyword evidence="6" id="KW-1185">Reference proteome</keyword>
<comment type="caution">
    <text evidence="5">The sequence shown here is derived from an EMBL/GenBank/DDBJ whole genome shotgun (WGS) entry which is preliminary data.</text>
</comment>
<dbReference type="SUPFAM" id="SSF56601">
    <property type="entry name" value="beta-lactamase/transpeptidase-like"/>
    <property type="match status" value="1"/>
</dbReference>
<dbReference type="PANTHER" id="PTHR43283:SF11">
    <property type="entry name" value="BETA-LACTAMASE-RELATED DOMAIN-CONTAINING PROTEIN"/>
    <property type="match status" value="1"/>
</dbReference>
<dbReference type="InterPro" id="IPR050789">
    <property type="entry name" value="Diverse_Enzym_Activities"/>
</dbReference>
<reference evidence="6" key="1">
    <citation type="journal article" date="2019" name="Int. J. Syst. Evol. Microbiol.">
        <title>The Global Catalogue of Microorganisms (GCM) 10K type strain sequencing project: providing services to taxonomists for standard genome sequencing and annotation.</title>
        <authorList>
            <consortium name="The Broad Institute Genomics Platform"/>
            <consortium name="The Broad Institute Genome Sequencing Center for Infectious Disease"/>
            <person name="Wu L."/>
            <person name="Ma J."/>
        </authorList>
    </citation>
    <scope>NUCLEOTIDE SEQUENCE [LARGE SCALE GENOMIC DNA]</scope>
    <source>
        <strain evidence="6">JCM 3146</strain>
    </source>
</reference>
<dbReference type="InterPro" id="IPR001466">
    <property type="entry name" value="Beta-lactam-related"/>
</dbReference>
<proteinExistence type="predicted"/>
<protein>
    <submittedName>
        <fullName evidence="5">Serine hydrolase domain-containing protein</fullName>
    </submittedName>
</protein>
<feature type="compositionally biased region" description="Low complexity" evidence="2">
    <location>
        <begin position="30"/>
        <end position="47"/>
    </location>
</feature>
<evidence type="ECO:0000256" key="3">
    <source>
        <dbReference type="SAM" id="SignalP"/>
    </source>
</evidence>
<accession>A0ABP3G561</accession>
<evidence type="ECO:0000313" key="6">
    <source>
        <dbReference type="Proteomes" id="UP001501822"/>
    </source>
</evidence>
<dbReference type="InterPro" id="IPR012338">
    <property type="entry name" value="Beta-lactam/transpept-like"/>
</dbReference>
<sequence>MRRALPILLALAGLCAPAAAAQAAPPPAAPVKGASAPTRTTTAGPPTVTAADLRFTPGRVLRDGTPRQAGLSPDAVAAIAKDAASFMNSSPKPYYPGAVVLAARNGVVAAQDAMGYALRYADDKPTELPRDQWIPMREDTIFDLASMSKLFTTVAAIQQIERGRIDLNQTVAHYLPAFGQNGKDTITIRELLTHTSGLRPDLPFYNYSDRAAQEAALYADTPKAKPGTAYIYSDLNLITMQFVLEKVTGETLDALVRDGITRPLGMRDTGYNPPASEKPRIAATEYEHKPYAALDRGLVWGQVHDENSYALGGVAGHAGVFSTAHDIAIFAQMILDGGRYGHARVLDEDSVRLLFTDLNTAFPGNAHGLGFEIGLRWYEDAMTSPVTIGHTGYTGTSIVIDPISRSFVILLTNRVHPTRNGPSINPARRAVARDLARAVPVRPAEGRDAWFSQMADGTTATLTAPMPAGATKLSFDLWYDTEETDLGVLETSTDGTTWTPAPIALRSGRSAWTVNGSFSGFSGRRWAKATATLPAGTTAVRWRYTSDPAYQGRGVYVDGVRAWSADGHVVFNGERPADAARFQTAGWVPSTD</sequence>
<dbReference type="PANTHER" id="PTHR43283">
    <property type="entry name" value="BETA-LACTAMASE-RELATED"/>
    <property type="match status" value="1"/>
</dbReference>
<keyword evidence="3" id="KW-0732">Signal</keyword>
<feature type="chain" id="PRO_5045941937" evidence="3">
    <location>
        <begin position="24"/>
        <end position="592"/>
    </location>
</feature>
<dbReference type="Pfam" id="PF00144">
    <property type="entry name" value="Beta-lactamase"/>
    <property type="match status" value="1"/>
</dbReference>
<evidence type="ECO:0000259" key="4">
    <source>
        <dbReference type="Pfam" id="PF00144"/>
    </source>
</evidence>
<feature type="signal peptide" evidence="3">
    <location>
        <begin position="1"/>
        <end position="23"/>
    </location>
</feature>
<name>A0ABP3G561_9ACTN</name>
<dbReference type="RefSeq" id="WP_252807191.1">
    <property type="nucleotide sequence ID" value="NZ_BAAABM010000017.1"/>
</dbReference>
<dbReference type="Pfam" id="PF20773">
    <property type="entry name" value="InhA-like_MAM"/>
    <property type="match status" value="1"/>
</dbReference>
<feature type="domain" description="Beta-lactamase-related" evidence="4">
    <location>
        <begin position="95"/>
        <end position="432"/>
    </location>
</feature>
<evidence type="ECO:0000256" key="1">
    <source>
        <dbReference type="ARBA" id="ARBA00022801"/>
    </source>
</evidence>
<dbReference type="GO" id="GO:0016787">
    <property type="term" value="F:hydrolase activity"/>
    <property type="evidence" value="ECO:0007669"/>
    <property type="project" value="UniProtKB-KW"/>
</dbReference>
<gene>
    <name evidence="5" type="ORF">GCM10010151_27430</name>
</gene>
<dbReference type="EMBL" id="BAAABM010000017">
    <property type="protein sequence ID" value="GAA0336307.1"/>
    <property type="molecule type" value="Genomic_DNA"/>
</dbReference>
<evidence type="ECO:0000313" key="5">
    <source>
        <dbReference type="EMBL" id="GAA0336307.1"/>
    </source>
</evidence>
<evidence type="ECO:0000256" key="2">
    <source>
        <dbReference type="SAM" id="MobiDB-lite"/>
    </source>
</evidence>
<organism evidence="5 6">
    <name type="scientific">Actinoallomurus spadix</name>
    <dbReference type="NCBI Taxonomy" id="79912"/>
    <lineage>
        <taxon>Bacteria</taxon>
        <taxon>Bacillati</taxon>
        <taxon>Actinomycetota</taxon>
        <taxon>Actinomycetes</taxon>
        <taxon>Streptosporangiales</taxon>
        <taxon>Thermomonosporaceae</taxon>
        <taxon>Actinoallomurus</taxon>
    </lineage>
</organism>
<dbReference type="Proteomes" id="UP001501822">
    <property type="component" value="Unassembled WGS sequence"/>
</dbReference>